<dbReference type="RefSeq" id="WP_114433210.1">
    <property type="nucleotide sequence ID" value="NZ_QEIN01000038.1"/>
</dbReference>
<feature type="compositionally biased region" description="Polar residues" evidence="2">
    <location>
        <begin position="418"/>
        <end position="431"/>
    </location>
</feature>
<dbReference type="PANTHER" id="PTHR33392">
    <property type="entry name" value="POLYISOPRENYL-TEICHOIC ACID--PEPTIDOGLYCAN TEICHOIC ACID TRANSFERASE TAGU"/>
    <property type="match status" value="1"/>
</dbReference>
<proteinExistence type="inferred from homology"/>
<accession>A0A368T8P4</accession>
<feature type="domain" description="Cell envelope-related transcriptional attenuator" evidence="3">
    <location>
        <begin position="59"/>
        <end position="194"/>
    </location>
</feature>
<evidence type="ECO:0000313" key="6">
    <source>
        <dbReference type="Proteomes" id="UP000253318"/>
    </source>
</evidence>
<organism evidence="5 6">
    <name type="scientific">Marinitenerispora sediminis</name>
    <dbReference type="NCBI Taxonomy" id="1931232"/>
    <lineage>
        <taxon>Bacteria</taxon>
        <taxon>Bacillati</taxon>
        <taxon>Actinomycetota</taxon>
        <taxon>Actinomycetes</taxon>
        <taxon>Streptosporangiales</taxon>
        <taxon>Nocardiopsidaceae</taxon>
        <taxon>Marinitenerispora</taxon>
    </lineage>
</organism>
<feature type="region of interest" description="Disordered" evidence="2">
    <location>
        <begin position="1"/>
        <end position="53"/>
    </location>
</feature>
<feature type="domain" description="LytR/CpsA/Psr regulator C-terminal" evidence="4">
    <location>
        <begin position="307"/>
        <end position="393"/>
    </location>
</feature>
<dbReference type="NCBIfam" id="TIGR00350">
    <property type="entry name" value="lytR_cpsA_psr"/>
    <property type="match status" value="1"/>
</dbReference>
<feature type="region of interest" description="Disordered" evidence="2">
    <location>
        <begin position="396"/>
        <end position="431"/>
    </location>
</feature>
<dbReference type="Pfam" id="PF13399">
    <property type="entry name" value="LytR_C"/>
    <property type="match status" value="1"/>
</dbReference>
<sequence>MNDDADGNQSDAGASPGTPAFRRVRSGPLPPGEAPGPRQRRRRPPGDASGADRALRREVHLNSDRDAITVVGIPRDSWVDIPGHGGNKINAAYAFGGPQLAVQTVESATRVRIDHYVEIDFSGFVDVVDAVGGIEVCLPEAIRDEKAHLDMAAGTHHVDGTEALAFARTRQTGDGDLDRIDRQQLVMSALLDRALSSETLSDPDKFAGFLDTSLRSLTVDEGLDTATINQLGNQLRDISLTDVSFTQVPIADMEYWTPNGDVAITWNEPAARELFGRIAADEPLGGEPDARPEEPAAEEDAAVAAGDISLQVFNGVGTPGLGGQVGNQLAGAGFQVPGPAQNWSSRDVPETLVRYGPDQEGAADTVVEAIPGSRKEADPTLTGQLQVVVGANFQSVTAPASAPSPAPDPTPQGGTGRDSVQTSTAADNICE</sequence>
<comment type="caution">
    <text evidence="5">The sequence shown here is derived from an EMBL/GenBank/DDBJ whole genome shotgun (WGS) entry which is preliminary data.</text>
</comment>
<dbReference type="PANTHER" id="PTHR33392:SF6">
    <property type="entry name" value="POLYISOPRENYL-TEICHOIC ACID--PEPTIDOGLYCAN TEICHOIC ACID TRANSFERASE TAGU"/>
    <property type="match status" value="1"/>
</dbReference>
<evidence type="ECO:0000259" key="3">
    <source>
        <dbReference type="Pfam" id="PF03816"/>
    </source>
</evidence>
<evidence type="ECO:0000259" key="4">
    <source>
        <dbReference type="Pfam" id="PF13399"/>
    </source>
</evidence>
<dbReference type="EMBL" id="QEIN01000038">
    <property type="protein sequence ID" value="RCV60513.1"/>
    <property type="molecule type" value="Genomic_DNA"/>
</dbReference>
<dbReference type="OrthoDB" id="5168236at2"/>
<dbReference type="InterPro" id="IPR050922">
    <property type="entry name" value="LytR/CpsA/Psr_CW_biosynth"/>
</dbReference>
<evidence type="ECO:0000256" key="1">
    <source>
        <dbReference type="ARBA" id="ARBA00006068"/>
    </source>
</evidence>
<protein>
    <submittedName>
        <fullName evidence="5">Transcriptional regulator</fullName>
    </submittedName>
</protein>
<keyword evidence="6" id="KW-1185">Reference proteome</keyword>
<evidence type="ECO:0000256" key="2">
    <source>
        <dbReference type="SAM" id="MobiDB-lite"/>
    </source>
</evidence>
<comment type="similarity">
    <text evidence="1">Belongs to the LytR/CpsA/Psr (LCP) family.</text>
</comment>
<dbReference type="AlphaFoldDB" id="A0A368T8P4"/>
<evidence type="ECO:0000313" key="5">
    <source>
        <dbReference type="EMBL" id="RCV60513.1"/>
    </source>
</evidence>
<name>A0A368T8P4_9ACTN</name>
<dbReference type="InterPro" id="IPR027381">
    <property type="entry name" value="LytR/CpsA/Psr_C"/>
</dbReference>
<dbReference type="InterPro" id="IPR004474">
    <property type="entry name" value="LytR_CpsA_psr"/>
</dbReference>
<dbReference type="Gene3D" id="3.40.630.190">
    <property type="entry name" value="LCP protein"/>
    <property type="match status" value="1"/>
</dbReference>
<dbReference type="Proteomes" id="UP000253318">
    <property type="component" value="Unassembled WGS sequence"/>
</dbReference>
<reference evidence="5 6" key="1">
    <citation type="submission" date="2018-04" db="EMBL/GenBank/DDBJ databases">
        <title>Novel actinobacteria from marine sediment.</title>
        <authorList>
            <person name="Ng Z.Y."/>
            <person name="Tan G.Y.A."/>
        </authorList>
    </citation>
    <scope>NUCLEOTIDE SEQUENCE [LARGE SCALE GENOMIC DNA]</scope>
    <source>
        <strain evidence="5 6">TPS81</strain>
    </source>
</reference>
<dbReference type="Pfam" id="PF03816">
    <property type="entry name" value="LytR_cpsA_psr"/>
    <property type="match status" value="1"/>
</dbReference>
<gene>
    <name evidence="5" type="ORF">DEF24_06955</name>
</gene>
<dbReference type="Gene3D" id="3.30.70.2390">
    <property type="match status" value="1"/>
</dbReference>